<dbReference type="InterPro" id="IPR029063">
    <property type="entry name" value="SAM-dependent_MTases_sf"/>
</dbReference>
<dbReference type="EMBL" id="BNDV01000007">
    <property type="protein sequence ID" value="GHI12306.1"/>
    <property type="molecule type" value="Genomic_DNA"/>
</dbReference>
<dbReference type="GO" id="GO:0032259">
    <property type="term" value="P:methylation"/>
    <property type="evidence" value="ECO:0007669"/>
    <property type="project" value="UniProtKB-KW"/>
</dbReference>
<proteinExistence type="predicted"/>
<evidence type="ECO:0000313" key="3">
    <source>
        <dbReference type="Proteomes" id="UP000660554"/>
    </source>
</evidence>
<evidence type="ECO:0000313" key="2">
    <source>
        <dbReference type="EMBL" id="GHI12306.1"/>
    </source>
</evidence>
<dbReference type="SUPFAM" id="SSF53335">
    <property type="entry name" value="S-adenosyl-L-methionine-dependent methyltransferases"/>
    <property type="match status" value="1"/>
</dbReference>
<dbReference type="CDD" id="cd02440">
    <property type="entry name" value="AdoMet_MTases"/>
    <property type="match status" value="1"/>
</dbReference>
<gene>
    <name evidence="2" type="ORF">Scinn_17690</name>
</gene>
<keyword evidence="2" id="KW-0489">Methyltransferase</keyword>
<accession>A0ABQ3NHR6</accession>
<dbReference type="Proteomes" id="UP000660554">
    <property type="component" value="Unassembled WGS sequence"/>
</dbReference>
<comment type="caution">
    <text evidence="2">The sequence shown here is derived from an EMBL/GenBank/DDBJ whole genome shotgun (WGS) entry which is preliminary data.</text>
</comment>
<keyword evidence="3" id="KW-1185">Reference proteome</keyword>
<feature type="domain" description="Methyltransferase type 11" evidence="1">
    <location>
        <begin position="50"/>
        <end position="141"/>
    </location>
</feature>
<dbReference type="PANTHER" id="PTHR43591:SF99">
    <property type="entry name" value="OS06G0646000 PROTEIN"/>
    <property type="match status" value="1"/>
</dbReference>
<keyword evidence="2" id="KW-0808">Transferase</keyword>
<dbReference type="GO" id="GO:0008168">
    <property type="term" value="F:methyltransferase activity"/>
    <property type="evidence" value="ECO:0007669"/>
    <property type="project" value="UniProtKB-KW"/>
</dbReference>
<evidence type="ECO:0000259" key="1">
    <source>
        <dbReference type="Pfam" id="PF08241"/>
    </source>
</evidence>
<reference evidence="3" key="1">
    <citation type="submission" date="2020-09" db="EMBL/GenBank/DDBJ databases">
        <title>Whole genome shotgun sequence of Streptomyces cinnamonensis NBRC 15873.</title>
        <authorList>
            <person name="Komaki H."/>
            <person name="Tamura T."/>
        </authorList>
    </citation>
    <scope>NUCLEOTIDE SEQUENCE [LARGE SCALE GENOMIC DNA]</scope>
    <source>
        <strain evidence="3">NBRC 15873</strain>
    </source>
</reference>
<dbReference type="PANTHER" id="PTHR43591">
    <property type="entry name" value="METHYLTRANSFERASE"/>
    <property type="match status" value="1"/>
</dbReference>
<name>A0ABQ3NHR6_STRVG</name>
<dbReference type="InterPro" id="IPR013216">
    <property type="entry name" value="Methyltransf_11"/>
</dbReference>
<organism evidence="2 3">
    <name type="scientific">Streptomyces virginiae</name>
    <name type="common">Streptomyces cinnamonensis</name>
    <dbReference type="NCBI Taxonomy" id="1961"/>
    <lineage>
        <taxon>Bacteria</taxon>
        <taxon>Bacillati</taxon>
        <taxon>Actinomycetota</taxon>
        <taxon>Actinomycetes</taxon>
        <taxon>Kitasatosporales</taxon>
        <taxon>Streptomycetaceae</taxon>
        <taxon>Streptomyces</taxon>
    </lineage>
</organism>
<dbReference type="Gene3D" id="3.40.50.150">
    <property type="entry name" value="Vaccinia Virus protein VP39"/>
    <property type="match status" value="1"/>
</dbReference>
<dbReference type="Pfam" id="PF08241">
    <property type="entry name" value="Methyltransf_11"/>
    <property type="match status" value="1"/>
</dbReference>
<sequence>MTTHIPTAKPLLDYDAEAEVYDASRGGTPRAEAAAAAVLSLLPAEAATLLDLGCGTGIVTARLGRPGLRVLGADASHGMAGAALRRGVPVALADAARLPVRSGSLDAVSAVWLLHLLREPGVVPEVIAEAARVLRPGGVLVTTVDKDSAHDVGSDIDAVFAAHLTPTPSDASGEVEAHASRAGLRPGGEALFTGHGQGRTPRGSAEALLAGRYASRIVPRGITAPELAARLELLPDQDTPRPEPTYRLRSFVRT</sequence>
<protein>
    <submittedName>
        <fullName evidence="2">Methyltransferase</fullName>
    </submittedName>
</protein>